<accession>A0A1I4KYN0</accession>
<sequence length="183" mass="20466">MSFQNAQTAYQQTMKQAEDHRKSTGKNTNQTFTPGSASSGGAAIGSVKPGAQQKPAANPYQQNALETASSGDLTLLLYNGCVKFIDKADQAMQDKQIEDKNNFIKRAQDIIRELMVTLRTDTEVGANMYSLYDFIHRRLIDANVQNDRDVLQEARDLVVDFRDTWKEVIKKDRQERFGGGGQA</sequence>
<evidence type="ECO:0000256" key="5">
    <source>
        <dbReference type="ARBA" id="ARBA00023186"/>
    </source>
</evidence>
<dbReference type="Proteomes" id="UP000199668">
    <property type="component" value="Unassembled WGS sequence"/>
</dbReference>
<dbReference type="EMBL" id="FOTY01000006">
    <property type="protein sequence ID" value="SFL83850.1"/>
    <property type="molecule type" value="Genomic_DNA"/>
</dbReference>
<dbReference type="NCBIfam" id="TIGR00208">
    <property type="entry name" value="fliS"/>
    <property type="match status" value="1"/>
</dbReference>
<dbReference type="Pfam" id="PF02561">
    <property type="entry name" value="FliS"/>
    <property type="match status" value="1"/>
</dbReference>
<name>A0A1I4KYN0_9BACI</name>
<evidence type="ECO:0000256" key="2">
    <source>
        <dbReference type="ARBA" id="ARBA00008787"/>
    </source>
</evidence>
<evidence type="ECO:0000313" key="7">
    <source>
        <dbReference type="EMBL" id="SFL83850.1"/>
    </source>
</evidence>
<dbReference type="GO" id="GO:0005829">
    <property type="term" value="C:cytosol"/>
    <property type="evidence" value="ECO:0007669"/>
    <property type="project" value="UniProtKB-SubCell"/>
</dbReference>
<evidence type="ECO:0000256" key="4">
    <source>
        <dbReference type="ARBA" id="ARBA00022795"/>
    </source>
</evidence>
<dbReference type="RefSeq" id="WP_322787875.1">
    <property type="nucleotide sequence ID" value="NZ_FOTY01000006.1"/>
</dbReference>
<keyword evidence="5" id="KW-0143">Chaperone</keyword>
<dbReference type="InterPro" id="IPR003713">
    <property type="entry name" value="FliS"/>
</dbReference>
<feature type="compositionally biased region" description="Polar residues" evidence="6">
    <location>
        <begin position="1"/>
        <end position="15"/>
    </location>
</feature>
<feature type="compositionally biased region" description="Low complexity" evidence="6">
    <location>
        <begin position="35"/>
        <end position="46"/>
    </location>
</feature>
<evidence type="ECO:0000256" key="1">
    <source>
        <dbReference type="ARBA" id="ARBA00004514"/>
    </source>
</evidence>
<comment type="subcellular location">
    <subcellularLocation>
        <location evidence="1">Cytoplasm</location>
        <location evidence="1">Cytosol</location>
    </subcellularLocation>
</comment>
<proteinExistence type="inferred from homology"/>
<keyword evidence="4" id="KW-1005">Bacterial flagellum biogenesis</keyword>
<dbReference type="InterPro" id="IPR036584">
    <property type="entry name" value="FliS_sf"/>
</dbReference>
<keyword evidence="7" id="KW-0966">Cell projection</keyword>
<protein>
    <submittedName>
        <fullName evidence="7">Flagellar biosynthetic protein FliS</fullName>
    </submittedName>
</protein>
<evidence type="ECO:0000256" key="3">
    <source>
        <dbReference type="ARBA" id="ARBA00022490"/>
    </source>
</evidence>
<keyword evidence="7" id="KW-0969">Cilium</keyword>
<keyword evidence="3" id="KW-0963">Cytoplasm</keyword>
<feature type="compositionally biased region" description="Polar residues" evidence="6">
    <location>
        <begin position="25"/>
        <end position="34"/>
    </location>
</feature>
<organism evidence="7 8">
    <name type="scientific">Salibacterium qingdaonense</name>
    <dbReference type="NCBI Taxonomy" id="266892"/>
    <lineage>
        <taxon>Bacteria</taxon>
        <taxon>Bacillati</taxon>
        <taxon>Bacillota</taxon>
        <taxon>Bacilli</taxon>
        <taxon>Bacillales</taxon>
        <taxon>Bacillaceae</taxon>
    </lineage>
</organism>
<feature type="region of interest" description="Disordered" evidence="6">
    <location>
        <begin position="1"/>
        <end position="59"/>
    </location>
</feature>
<evidence type="ECO:0000256" key="6">
    <source>
        <dbReference type="SAM" id="MobiDB-lite"/>
    </source>
</evidence>
<dbReference type="STRING" id="266892.SAMN04488054_10662"/>
<keyword evidence="8" id="KW-1185">Reference proteome</keyword>
<dbReference type="GO" id="GO:0071973">
    <property type="term" value="P:bacterial-type flagellum-dependent cell motility"/>
    <property type="evidence" value="ECO:0007669"/>
    <property type="project" value="TreeGrafter"/>
</dbReference>
<dbReference type="SUPFAM" id="SSF101116">
    <property type="entry name" value="Flagellar export chaperone FliS"/>
    <property type="match status" value="1"/>
</dbReference>
<comment type="similarity">
    <text evidence="2">Belongs to the FliS family.</text>
</comment>
<keyword evidence="7" id="KW-0282">Flagellum</keyword>
<dbReference type="GO" id="GO:0044780">
    <property type="term" value="P:bacterial-type flagellum assembly"/>
    <property type="evidence" value="ECO:0007669"/>
    <property type="project" value="InterPro"/>
</dbReference>
<gene>
    <name evidence="7" type="ORF">SAMN04488054_10662</name>
</gene>
<dbReference type="CDD" id="cd16098">
    <property type="entry name" value="FliS"/>
    <property type="match status" value="1"/>
</dbReference>
<dbReference type="PANTHER" id="PTHR34773:SF1">
    <property type="entry name" value="FLAGELLAR SECRETION CHAPERONE FLIS"/>
    <property type="match status" value="1"/>
</dbReference>
<dbReference type="Gene3D" id="1.20.120.340">
    <property type="entry name" value="Flagellar protein FliS"/>
    <property type="match status" value="1"/>
</dbReference>
<reference evidence="7 8" key="1">
    <citation type="submission" date="2016-10" db="EMBL/GenBank/DDBJ databases">
        <authorList>
            <person name="de Groot N.N."/>
        </authorList>
    </citation>
    <scope>NUCLEOTIDE SEQUENCE [LARGE SCALE GENOMIC DNA]</scope>
    <source>
        <strain evidence="7 8">CGMCC 1.6134</strain>
    </source>
</reference>
<dbReference type="PANTHER" id="PTHR34773">
    <property type="entry name" value="FLAGELLAR SECRETION CHAPERONE FLIS"/>
    <property type="match status" value="1"/>
</dbReference>
<dbReference type="AlphaFoldDB" id="A0A1I4KYN0"/>
<evidence type="ECO:0000313" key="8">
    <source>
        <dbReference type="Proteomes" id="UP000199668"/>
    </source>
</evidence>